<comment type="caution">
    <text evidence="1">The sequence shown here is derived from an EMBL/GenBank/DDBJ whole genome shotgun (WGS) entry which is preliminary data.</text>
</comment>
<sequence>MQSTSSSAQPTVCDDRHIVSRKAAWLWLVRFMAPMGYFESLLTIAPLLNNKFSADTLPTSAAIEELWNSISSFCLEDELLGSSHFAKEILLSMLQWVWTTLEGKRYQNKITELMTTFHDYSLAIMMSGNKWLTVGPEEWTPYPAVKLVQPFREFFLDFDPRSLPPDEHTAFVLSGKGDGNDSEQSSDDDEDLQRAIQLSLGSGQSQSGSASGASMDQYDHDSDLKAAIALSLAPNSPGSGVQGQLHPQGTPDESFEGKGKRKSEVMKKEPVAPVADLDSGDDSDADLRAAIVMSLRSDPDINSVVQTIAGPSDASLQTGEQNRPTSPSVHTVNDREGRNTPSVASNAKTTPSSSGPSE</sequence>
<evidence type="ECO:0000313" key="1">
    <source>
        <dbReference type="EMBL" id="KAJ9120049.1"/>
    </source>
</evidence>
<accession>A0ACC2X9G8</accession>
<organism evidence="1 2">
    <name type="scientific">Naganishia vaughanmartiniae</name>
    <dbReference type="NCBI Taxonomy" id="1424756"/>
    <lineage>
        <taxon>Eukaryota</taxon>
        <taxon>Fungi</taxon>
        <taxon>Dikarya</taxon>
        <taxon>Basidiomycota</taxon>
        <taxon>Agaricomycotina</taxon>
        <taxon>Tremellomycetes</taxon>
        <taxon>Filobasidiales</taxon>
        <taxon>Filobasidiaceae</taxon>
        <taxon>Naganishia</taxon>
    </lineage>
</organism>
<dbReference type="EMBL" id="JASBWU010000007">
    <property type="protein sequence ID" value="KAJ9120049.1"/>
    <property type="molecule type" value="Genomic_DNA"/>
</dbReference>
<name>A0ACC2X9G8_9TREE</name>
<keyword evidence="2" id="KW-1185">Reference proteome</keyword>
<evidence type="ECO:0000313" key="2">
    <source>
        <dbReference type="Proteomes" id="UP001243375"/>
    </source>
</evidence>
<proteinExistence type="predicted"/>
<reference evidence="1" key="1">
    <citation type="submission" date="2023-04" db="EMBL/GenBank/DDBJ databases">
        <title>Draft Genome sequencing of Naganishia species isolated from polar environments using Oxford Nanopore Technology.</title>
        <authorList>
            <person name="Leo P."/>
            <person name="Venkateswaran K."/>
        </authorList>
    </citation>
    <scope>NUCLEOTIDE SEQUENCE</scope>
    <source>
        <strain evidence="1">MNA-CCFEE 5425</strain>
    </source>
</reference>
<gene>
    <name evidence="1" type="ORF">QFC22_002946</name>
</gene>
<protein>
    <submittedName>
        <fullName evidence="1">Uncharacterized protein</fullName>
    </submittedName>
</protein>
<dbReference type="Proteomes" id="UP001243375">
    <property type="component" value="Unassembled WGS sequence"/>
</dbReference>